<evidence type="ECO:0000313" key="2">
    <source>
        <dbReference type="EMBL" id="KLN60799.1"/>
    </source>
</evidence>
<dbReference type="OrthoDB" id="7308181at2"/>
<name>A0A0H2ME17_9PROT</name>
<dbReference type="InterPro" id="IPR035897">
    <property type="entry name" value="Toll_tir_struct_dom_sf"/>
</dbReference>
<dbReference type="SUPFAM" id="SSF52200">
    <property type="entry name" value="Toll/Interleukin receptor TIR domain"/>
    <property type="match status" value="1"/>
</dbReference>
<evidence type="ECO:0000313" key="3">
    <source>
        <dbReference type="Proteomes" id="UP000035444"/>
    </source>
</evidence>
<evidence type="ECO:0000259" key="1">
    <source>
        <dbReference type="PROSITE" id="PS50104"/>
    </source>
</evidence>
<feature type="domain" description="TIR" evidence="1">
    <location>
        <begin position="1"/>
        <end position="141"/>
    </location>
</feature>
<dbReference type="SMART" id="SM00255">
    <property type="entry name" value="TIR"/>
    <property type="match status" value="1"/>
</dbReference>
<dbReference type="InterPro" id="IPR000157">
    <property type="entry name" value="TIR_dom"/>
</dbReference>
<dbReference type="PATRIC" id="fig|1489064.4.peg.3295"/>
<dbReference type="Gene3D" id="3.40.50.10140">
    <property type="entry name" value="Toll/interleukin-1 receptor homology (TIR) domain"/>
    <property type="match status" value="1"/>
</dbReference>
<dbReference type="EMBL" id="LAQL01000006">
    <property type="protein sequence ID" value="KLN60799.1"/>
    <property type="molecule type" value="Genomic_DNA"/>
</dbReference>
<gene>
    <name evidence="2" type="ORF">WH96_10010</name>
</gene>
<keyword evidence="3" id="KW-1185">Reference proteome</keyword>
<dbReference type="GO" id="GO:0007165">
    <property type="term" value="P:signal transduction"/>
    <property type="evidence" value="ECO:0007669"/>
    <property type="project" value="InterPro"/>
</dbReference>
<comment type="caution">
    <text evidence="2">The sequence shown here is derived from an EMBL/GenBank/DDBJ whole genome shotgun (WGS) entry which is preliminary data.</text>
</comment>
<protein>
    <recommendedName>
        <fullName evidence="1">TIR domain-containing protein</fullName>
    </recommendedName>
</protein>
<dbReference type="Pfam" id="PF13676">
    <property type="entry name" value="TIR_2"/>
    <property type="match status" value="1"/>
</dbReference>
<proteinExistence type="predicted"/>
<sequence length="312" mass="35498">MKTFISYSHKDASVLERLHTHLAPLKRDKIIETWYDRDILAGSDLDNEISNKLNNSELFLLLISPDFLASDYCYNKEMHVALEKHQTGKARVIPIIIEPCDWLTSPLRALKALPRDGIPVSDWINPNTAFLDITKELRSLAQEPIKKTQTPEINRNTITNNSQTRKYRVTRSFDEIDKTKFRDHSFIVIKNYFEKAIAEIDHVEGIRGHFSMASSSSFGCTVINKERNGLASHLTVHQGGTFLAVGDIYFSYTENAPEGSANGYFSIDTTEYDLFLKPSIFDHQITNTELSPESAAELLWTSFIKKAGIDYD</sequence>
<organism evidence="2 3">
    <name type="scientific">Kiloniella spongiae</name>
    <dbReference type="NCBI Taxonomy" id="1489064"/>
    <lineage>
        <taxon>Bacteria</taxon>
        <taxon>Pseudomonadati</taxon>
        <taxon>Pseudomonadota</taxon>
        <taxon>Alphaproteobacteria</taxon>
        <taxon>Rhodospirillales</taxon>
        <taxon>Kiloniellaceae</taxon>
        <taxon>Kiloniella</taxon>
    </lineage>
</organism>
<dbReference type="AlphaFoldDB" id="A0A0H2ME17"/>
<dbReference type="PROSITE" id="PS50104">
    <property type="entry name" value="TIR"/>
    <property type="match status" value="1"/>
</dbReference>
<dbReference type="RefSeq" id="WP_047764013.1">
    <property type="nucleotide sequence ID" value="NZ_LAQL01000006.1"/>
</dbReference>
<dbReference type="STRING" id="1489064.WH96_10010"/>
<dbReference type="Proteomes" id="UP000035444">
    <property type="component" value="Unassembled WGS sequence"/>
</dbReference>
<accession>A0A0H2ME17</accession>
<reference evidence="2 3" key="1">
    <citation type="submission" date="2015-03" db="EMBL/GenBank/DDBJ databases">
        <title>Genome Sequence of Kiloniella spongiae MEBiC09566, isolated from a marine sponge.</title>
        <authorList>
            <person name="Shao Z."/>
            <person name="Wang L."/>
            <person name="Li X."/>
        </authorList>
    </citation>
    <scope>NUCLEOTIDE SEQUENCE [LARGE SCALE GENOMIC DNA]</scope>
    <source>
        <strain evidence="2 3">MEBiC09566</strain>
    </source>
</reference>